<gene>
    <name evidence="1" type="ORF">IC614_05290</name>
</gene>
<sequence length="79" mass="8543">MTVIKSDHVQDARRVIFPAIAAVHSSDAGDFQKGITHAPANGDTIGFNSLAWKNACRLTYAACESPSSLYMRSRYAVAI</sequence>
<keyword evidence="2" id="KW-1185">Reference proteome</keyword>
<evidence type="ECO:0000313" key="1">
    <source>
        <dbReference type="EMBL" id="QPQ55994.1"/>
    </source>
</evidence>
<protein>
    <submittedName>
        <fullName evidence="1">Uncharacterized protein</fullName>
    </submittedName>
</protein>
<dbReference type="AlphaFoldDB" id="A0A7T2GLD1"/>
<dbReference type="KEGG" id="sflv:IC614_05290"/>
<organism evidence="1 2">
    <name type="scientific">Allosphingosinicella flava</name>
    <dbReference type="NCBI Taxonomy" id="2771430"/>
    <lineage>
        <taxon>Bacteria</taxon>
        <taxon>Pseudomonadati</taxon>
        <taxon>Pseudomonadota</taxon>
        <taxon>Alphaproteobacteria</taxon>
        <taxon>Sphingomonadales</taxon>
        <taxon>Sphingomonadaceae</taxon>
        <taxon>Allosphingosinicella</taxon>
    </lineage>
</organism>
<accession>A0A7T2GLD1</accession>
<dbReference type="Proteomes" id="UP000594873">
    <property type="component" value="Chromosome"/>
</dbReference>
<dbReference type="RefSeq" id="WP_200972854.1">
    <property type="nucleotide sequence ID" value="NZ_CP065592.1"/>
</dbReference>
<proteinExistence type="predicted"/>
<dbReference type="EMBL" id="CP065592">
    <property type="protein sequence ID" value="QPQ55994.1"/>
    <property type="molecule type" value="Genomic_DNA"/>
</dbReference>
<evidence type="ECO:0000313" key="2">
    <source>
        <dbReference type="Proteomes" id="UP000594873"/>
    </source>
</evidence>
<name>A0A7T2GLD1_9SPHN</name>
<reference evidence="1 2" key="1">
    <citation type="submission" date="2020-11" db="EMBL/GenBank/DDBJ databases">
        <title>Genome seq and assembly of Sphingosinicella sp.</title>
        <authorList>
            <person name="Chhetri G."/>
        </authorList>
    </citation>
    <scope>NUCLEOTIDE SEQUENCE [LARGE SCALE GENOMIC DNA]</scope>
    <source>
        <strain evidence="1 2">UDD2</strain>
    </source>
</reference>